<organism evidence="1 2">
    <name type="scientific">Carnobacterium inhibens subsp. gilichinskyi</name>
    <dbReference type="NCBI Taxonomy" id="1266845"/>
    <lineage>
        <taxon>Bacteria</taxon>
        <taxon>Bacillati</taxon>
        <taxon>Bacillota</taxon>
        <taxon>Bacilli</taxon>
        <taxon>Lactobacillales</taxon>
        <taxon>Carnobacteriaceae</taxon>
        <taxon>Carnobacterium</taxon>
    </lineage>
</organism>
<evidence type="ECO:0000313" key="2">
    <source>
        <dbReference type="Proteomes" id="UP000017469"/>
    </source>
</evidence>
<dbReference type="KEGG" id="caw:Q783_05765"/>
<reference evidence="1 2" key="1">
    <citation type="journal article" date="2013" name="Genome Announc.">
        <title>Complete Genome Sequence of Carnobacterium gilichinskyi Strain WN1359T (DSM 27470T).</title>
        <authorList>
            <person name="Leonard M.T."/>
            <person name="Panayotova N."/>
            <person name="Farmerie W.G."/>
            <person name="Triplett E.W."/>
            <person name="Nicholson W.L."/>
        </authorList>
    </citation>
    <scope>NUCLEOTIDE SEQUENCE [LARGE SCALE GENOMIC DNA]</scope>
    <source>
        <strain evidence="1 2">WN1359</strain>
    </source>
</reference>
<sequence>MGQIHKTETSLDDLFSQFAIDPEEETLFPDPEEKFFIDEDEKEALLAKNNKKNRNVE</sequence>
<dbReference type="HOGENOM" id="CLU_3166019_0_0_9"/>
<dbReference type="EMBL" id="CP006812">
    <property type="protein sequence ID" value="AGY81783.1"/>
    <property type="molecule type" value="Genomic_DNA"/>
</dbReference>
<protein>
    <submittedName>
        <fullName evidence="1">Uncharacterized protein</fullName>
    </submittedName>
</protein>
<dbReference type="NCBIfam" id="NF040897">
    <property type="entry name" value="SPJ_0845_Nterm"/>
    <property type="match status" value="1"/>
</dbReference>
<accession>U5SCH1</accession>
<dbReference type="InterPro" id="IPR047909">
    <property type="entry name" value="SPJ_0845-like_N"/>
</dbReference>
<proteinExistence type="predicted"/>
<dbReference type="RefSeq" id="WP_023178037.1">
    <property type="nucleotide sequence ID" value="NC_022606.1"/>
</dbReference>
<gene>
    <name evidence="1" type="ORF">Q783_05765</name>
</gene>
<dbReference type="STRING" id="1266845.Q783_05765"/>
<dbReference type="AlphaFoldDB" id="U5SCH1"/>
<evidence type="ECO:0000313" key="1">
    <source>
        <dbReference type="EMBL" id="AGY81783.1"/>
    </source>
</evidence>
<dbReference type="PATRIC" id="fig|1266845.5.peg.1089"/>
<dbReference type="Proteomes" id="UP000017469">
    <property type="component" value="Chromosome"/>
</dbReference>
<name>U5SCH1_9LACT</name>